<keyword evidence="2" id="KW-0378">Hydrolase</keyword>
<feature type="domain" description="Glycosyl hydrolases family 2 sugar binding" evidence="5">
    <location>
        <begin position="24"/>
        <end position="151"/>
    </location>
</feature>
<keyword evidence="7" id="KW-1185">Reference proteome</keyword>
<dbReference type="InterPro" id="IPR008979">
    <property type="entry name" value="Galactose-bd-like_sf"/>
</dbReference>
<dbReference type="InterPro" id="IPR013783">
    <property type="entry name" value="Ig-like_fold"/>
</dbReference>
<evidence type="ECO:0000256" key="2">
    <source>
        <dbReference type="ARBA" id="ARBA00022801"/>
    </source>
</evidence>
<dbReference type="PANTHER" id="PTHR42732">
    <property type="entry name" value="BETA-GALACTOSIDASE"/>
    <property type="match status" value="1"/>
</dbReference>
<dbReference type="SUPFAM" id="SSF51445">
    <property type="entry name" value="(Trans)glycosidases"/>
    <property type="match status" value="1"/>
</dbReference>
<dbReference type="EMBL" id="BKAU01000002">
    <property type="protein sequence ID" value="GEP96598.1"/>
    <property type="molecule type" value="Genomic_DNA"/>
</dbReference>
<dbReference type="Gene3D" id="2.60.120.260">
    <property type="entry name" value="Galactose-binding domain-like"/>
    <property type="match status" value="1"/>
</dbReference>
<dbReference type="OrthoDB" id="9814867at2"/>
<dbReference type="GO" id="GO:0004553">
    <property type="term" value="F:hydrolase activity, hydrolyzing O-glycosyl compounds"/>
    <property type="evidence" value="ECO:0007669"/>
    <property type="project" value="InterPro"/>
</dbReference>
<dbReference type="Proteomes" id="UP000321436">
    <property type="component" value="Unassembled WGS sequence"/>
</dbReference>
<evidence type="ECO:0000313" key="7">
    <source>
        <dbReference type="Proteomes" id="UP000321436"/>
    </source>
</evidence>
<dbReference type="InterPro" id="IPR017853">
    <property type="entry name" value="GH"/>
</dbReference>
<organism evidence="6 7">
    <name type="scientific">Chitinophaga cymbidii</name>
    <dbReference type="NCBI Taxonomy" id="1096750"/>
    <lineage>
        <taxon>Bacteria</taxon>
        <taxon>Pseudomonadati</taxon>
        <taxon>Bacteroidota</taxon>
        <taxon>Chitinophagia</taxon>
        <taxon>Chitinophagales</taxon>
        <taxon>Chitinophagaceae</taxon>
        <taxon>Chitinophaga</taxon>
    </lineage>
</organism>
<dbReference type="AlphaFoldDB" id="A0A512RLL3"/>
<dbReference type="Gene3D" id="3.20.20.80">
    <property type="entry name" value="Glycosidases"/>
    <property type="match status" value="1"/>
</dbReference>
<sequence>MKTRLIIGCLFVCLQAAAQREQLSLAGAWSLRLDSAGKGLLHNWQDSSFSETVQLPGSLEENKKGVFVQQPSTSGLNQTFKYIGAAWYQQEVNIPASWAGKRTKLFLERTKVTQVWIDDQHIGRSTLLSAPQTYDLGEKLTPGKHRITVMVDNSPKLVSVGGSHALSEHTQTNWNGIIGKMYLEAANPLQIAGIRITPDVTNKTAHVQLHLKNHHPSTQKITVALQVPALQRSVRLNVQLKSRDTVLQLVCPLGNKAQLWSEYTPVVYELKIDLLNKKRIIDSRSASCGLREFKPSGTRFTINNTITFLRGKNDGCIFPLTGYPSTDTAAWRRLYRIAKTYGINHYRFHSYTPPEAAFEAADHEGIYIQCELPNWASFTSKDTFHTGFQFREGKAILDAYGNHPSFVMFTLGNELEGERPIHEKMVRDLRAHDGRPLYAIGTNAFFADPKPGATDDFWVTMRTGKETPGREYDVRGSFATTEDSSNGILNTMPPSTRRNFSSALKGVQLPVIGHETGQYQVYPDYSEIPQYTGVLRPLNFEIFRKRLQDAGMGDQAMDFMKASGKLTALLYREEIEMVFRTPGMAGFQLLDLQDFPGQGTALVGLLNVFMESKGLIAPEAFRRFNNDVVLQLLMDKYTWTNNETFTADVQLINYSPQQLTDKHISWHIINASTKQELSAGKGNVLFPLQGIPRSTKLLVQLKMPGTGYSAEYPLWVYPANADTVSSSVKIATALDDNTIETLNKGGKVLLFPDHDAVKSKSVSPQFISEFWNWLVFKNGAERSKRPVSAGTLGILTNPKHPLFSSFPTDFHTNWQWWSITKNTRPLILDKTDKDYRPIVQVVDNIDRNHKLGMIFEFKVGRGSLLVCMANLRAISGQPEARQLYASILRYMESEKFHPEKMISSEELKTLL</sequence>
<comment type="caution">
    <text evidence="6">The sequence shown here is derived from an EMBL/GenBank/DDBJ whole genome shotgun (WGS) entry which is preliminary data.</text>
</comment>
<evidence type="ECO:0000256" key="1">
    <source>
        <dbReference type="ARBA" id="ARBA00007401"/>
    </source>
</evidence>
<keyword evidence="3" id="KW-0326">Glycosidase</keyword>
<dbReference type="InterPro" id="IPR006104">
    <property type="entry name" value="Glyco_hydro_2_N"/>
</dbReference>
<evidence type="ECO:0000313" key="6">
    <source>
        <dbReference type="EMBL" id="GEP96598.1"/>
    </source>
</evidence>
<accession>A0A512RLL3</accession>
<dbReference type="SUPFAM" id="SSF49785">
    <property type="entry name" value="Galactose-binding domain-like"/>
    <property type="match status" value="1"/>
</dbReference>
<dbReference type="PANTHER" id="PTHR42732:SF1">
    <property type="entry name" value="BETA-MANNOSIDASE"/>
    <property type="match status" value="1"/>
</dbReference>
<reference evidence="6 7" key="1">
    <citation type="submission" date="2019-07" db="EMBL/GenBank/DDBJ databases">
        <title>Whole genome shotgun sequence of Chitinophaga cymbidii NBRC 109752.</title>
        <authorList>
            <person name="Hosoyama A."/>
            <person name="Uohara A."/>
            <person name="Ohji S."/>
            <person name="Ichikawa N."/>
        </authorList>
    </citation>
    <scope>NUCLEOTIDE SEQUENCE [LARGE SCALE GENOMIC DNA]</scope>
    <source>
        <strain evidence="6 7">NBRC 109752</strain>
    </source>
</reference>
<dbReference type="InterPro" id="IPR051913">
    <property type="entry name" value="GH2_Domain-Containing"/>
</dbReference>
<protein>
    <submittedName>
        <fullName evidence="6">Beta-galactosidase</fullName>
    </submittedName>
</protein>
<dbReference type="GO" id="GO:0005975">
    <property type="term" value="P:carbohydrate metabolic process"/>
    <property type="evidence" value="ECO:0007669"/>
    <property type="project" value="InterPro"/>
</dbReference>
<evidence type="ECO:0000256" key="3">
    <source>
        <dbReference type="ARBA" id="ARBA00023295"/>
    </source>
</evidence>
<comment type="similarity">
    <text evidence="1">Belongs to the glycosyl hydrolase 2 family.</text>
</comment>
<evidence type="ECO:0000259" key="5">
    <source>
        <dbReference type="Pfam" id="PF02837"/>
    </source>
</evidence>
<dbReference type="InterPro" id="IPR036156">
    <property type="entry name" value="Beta-gal/glucu_dom_sf"/>
</dbReference>
<name>A0A512RLL3_9BACT</name>
<dbReference type="InterPro" id="IPR006102">
    <property type="entry name" value="Ig-like_GH2"/>
</dbReference>
<feature type="domain" description="Glycoside hydrolase family 2 immunoglobulin-like beta-sandwich" evidence="4">
    <location>
        <begin position="191"/>
        <end position="291"/>
    </location>
</feature>
<dbReference type="Pfam" id="PF00703">
    <property type="entry name" value="Glyco_hydro_2"/>
    <property type="match status" value="1"/>
</dbReference>
<dbReference type="RefSeq" id="WP_146862912.1">
    <property type="nucleotide sequence ID" value="NZ_BKAU01000002.1"/>
</dbReference>
<evidence type="ECO:0000259" key="4">
    <source>
        <dbReference type="Pfam" id="PF00703"/>
    </source>
</evidence>
<dbReference type="SUPFAM" id="SSF49303">
    <property type="entry name" value="beta-Galactosidase/glucuronidase domain"/>
    <property type="match status" value="1"/>
</dbReference>
<proteinExistence type="inferred from homology"/>
<gene>
    <name evidence="6" type="ORF">CCY01nite_28580</name>
</gene>
<dbReference type="Pfam" id="PF02837">
    <property type="entry name" value="Glyco_hydro_2_N"/>
    <property type="match status" value="1"/>
</dbReference>
<dbReference type="Gene3D" id="2.60.40.10">
    <property type="entry name" value="Immunoglobulins"/>
    <property type="match status" value="1"/>
</dbReference>